<dbReference type="OrthoDB" id="9802248at2"/>
<dbReference type="RefSeq" id="WP_061523440.1">
    <property type="nucleotide sequence ID" value="NZ_JARLZY010000012.1"/>
</dbReference>
<dbReference type="InterPro" id="IPR001279">
    <property type="entry name" value="Metallo-B-lactamas"/>
</dbReference>
<gene>
    <name evidence="2" type="ORF">AXI58_05970</name>
</gene>
<feature type="domain" description="Metallo-beta-lactamase" evidence="1">
    <location>
        <begin position="22"/>
        <end position="227"/>
    </location>
</feature>
<dbReference type="EMBL" id="LSBA01000039">
    <property type="protein sequence ID" value="KXZ13214.1"/>
    <property type="molecule type" value="Genomic_DNA"/>
</dbReference>
<evidence type="ECO:0000313" key="3">
    <source>
        <dbReference type="Proteomes" id="UP000075430"/>
    </source>
</evidence>
<dbReference type="AlphaFoldDB" id="A0A150F2U3"/>
<dbReference type="PANTHER" id="PTHR42951">
    <property type="entry name" value="METALLO-BETA-LACTAMASE DOMAIN-CONTAINING"/>
    <property type="match status" value="1"/>
</dbReference>
<dbReference type="Gene3D" id="3.60.15.10">
    <property type="entry name" value="Ribonuclease Z/Hydroxyacylglutathione hydrolase-like"/>
    <property type="match status" value="1"/>
</dbReference>
<sequence>MKIASGIETIELVMDMMGQKSVIHPALIWDNNEVLLVDTGIPGQLEEIREAMEKAGVSFDKLTKVILTHQDIDHVGSLSGIIKAADHHIEVLAHEDDKPYIEGDKPLIKMNPERMANMFESLPEEQRQKIKALFDTPIDAKVDNTISDGDVLPYCGGITVIFTPGHTPGHISLYHHQSKTLIAGDALVAENSVLAGPSPRATIDMEMALQSIKKFTEFDIETVVCYHGGVVKDNVNQQLSALTESL</sequence>
<dbReference type="InterPro" id="IPR050855">
    <property type="entry name" value="NDM-1-like"/>
</dbReference>
<dbReference type="GO" id="GO:0016787">
    <property type="term" value="F:hydrolase activity"/>
    <property type="evidence" value="ECO:0007669"/>
    <property type="project" value="UniProtKB-KW"/>
</dbReference>
<evidence type="ECO:0000259" key="1">
    <source>
        <dbReference type="SMART" id="SM00849"/>
    </source>
</evidence>
<dbReference type="STRING" id="1793963.AXI58_05970"/>
<dbReference type="SMART" id="SM00849">
    <property type="entry name" value="Lactamase_B"/>
    <property type="match status" value="1"/>
</dbReference>
<protein>
    <submittedName>
        <fullName evidence="2">Hydrolase</fullName>
    </submittedName>
</protein>
<dbReference type="InterPro" id="IPR036866">
    <property type="entry name" value="RibonucZ/Hydroxyglut_hydro"/>
</dbReference>
<dbReference type="Proteomes" id="UP000075430">
    <property type="component" value="Unassembled WGS sequence"/>
</dbReference>
<keyword evidence="3" id="KW-1185">Reference proteome</keyword>
<dbReference type="CDD" id="cd07721">
    <property type="entry name" value="yflN-like_MBL-fold"/>
    <property type="match status" value="1"/>
</dbReference>
<accession>A0A150F2U3</accession>
<evidence type="ECO:0000313" key="2">
    <source>
        <dbReference type="EMBL" id="KXZ13214.1"/>
    </source>
</evidence>
<dbReference type="PANTHER" id="PTHR42951:SF15">
    <property type="entry name" value="METALLO-BETA-LACTAMASE SUPERFAMILY PROTEIN"/>
    <property type="match status" value="1"/>
</dbReference>
<proteinExistence type="predicted"/>
<organism evidence="2 3">
    <name type="scientific">Bacillus nakamurai</name>
    <dbReference type="NCBI Taxonomy" id="1793963"/>
    <lineage>
        <taxon>Bacteria</taxon>
        <taxon>Bacillati</taxon>
        <taxon>Bacillota</taxon>
        <taxon>Bacilli</taxon>
        <taxon>Bacillales</taxon>
        <taxon>Bacillaceae</taxon>
        <taxon>Bacillus</taxon>
    </lineage>
</organism>
<comment type="caution">
    <text evidence="2">The sequence shown here is derived from an EMBL/GenBank/DDBJ whole genome shotgun (WGS) entry which is preliminary data.</text>
</comment>
<keyword evidence="2" id="KW-0378">Hydrolase</keyword>
<dbReference type="SUPFAM" id="SSF56281">
    <property type="entry name" value="Metallo-hydrolase/oxidoreductase"/>
    <property type="match status" value="1"/>
</dbReference>
<dbReference type="Pfam" id="PF00753">
    <property type="entry name" value="Lactamase_B"/>
    <property type="match status" value="1"/>
</dbReference>
<name>A0A150F2U3_9BACI</name>
<reference evidence="3" key="1">
    <citation type="submission" date="2016-02" db="EMBL/GenBank/DDBJ databases">
        <authorList>
            <person name="Dunlap C."/>
        </authorList>
    </citation>
    <scope>NUCLEOTIDE SEQUENCE [LARGE SCALE GENOMIC DNA]</scope>
    <source>
        <strain evidence="3">NRRL B-41092</strain>
    </source>
</reference>